<keyword evidence="2" id="KW-0378">Hydrolase</keyword>
<evidence type="ECO:0000313" key="2">
    <source>
        <dbReference type="EMBL" id="MBB5960937.1"/>
    </source>
</evidence>
<dbReference type="GO" id="GO:0006260">
    <property type="term" value="P:DNA replication"/>
    <property type="evidence" value="ECO:0007669"/>
    <property type="project" value="InterPro"/>
</dbReference>
<keyword evidence="2" id="KW-0547">Nucleotide-binding</keyword>
<protein>
    <submittedName>
        <fullName evidence="2">Replicative DNA helicase</fullName>
        <ecNumber evidence="2">3.6.4.12</ecNumber>
    </submittedName>
</protein>
<feature type="domain" description="SF4 helicase" evidence="1">
    <location>
        <begin position="36"/>
        <end position="303"/>
    </location>
</feature>
<dbReference type="Pfam" id="PF03796">
    <property type="entry name" value="DnaB_C"/>
    <property type="match status" value="1"/>
</dbReference>
<evidence type="ECO:0000259" key="1">
    <source>
        <dbReference type="PROSITE" id="PS51199"/>
    </source>
</evidence>
<dbReference type="RefSeq" id="WP_184937412.1">
    <property type="nucleotide sequence ID" value="NZ_JACHJJ010000001.1"/>
</dbReference>
<dbReference type="InterPro" id="IPR027417">
    <property type="entry name" value="P-loop_NTPase"/>
</dbReference>
<dbReference type="PANTHER" id="PTHR30153">
    <property type="entry name" value="REPLICATIVE DNA HELICASE DNAB"/>
    <property type="match status" value="1"/>
</dbReference>
<dbReference type="Proteomes" id="UP000562352">
    <property type="component" value="Unassembled WGS sequence"/>
</dbReference>
<dbReference type="PROSITE" id="PS51199">
    <property type="entry name" value="SF4_HELICASE"/>
    <property type="match status" value="1"/>
</dbReference>
<reference evidence="2 3" key="1">
    <citation type="submission" date="2020-08" db="EMBL/GenBank/DDBJ databases">
        <title>Genomic Encyclopedia of Type Strains, Phase III (KMG-III): the genomes of soil and plant-associated and newly described type strains.</title>
        <authorList>
            <person name="Whitman W."/>
        </authorList>
    </citation>
    <scope>NUCLEOTIDE SEQUENCE [LARGE SCALE GENOMIC DNA]</scope>
    <source>
        <strain evidence="2 3">CECT 3303</strain>
    </source>
</reference>
<dbReference type="EC" id="3.6.4.12" evidence="2"/>
<dbReference type="Gene3D" id="3.40.50.300">
    <property type="entry name" value="P-loop containing nucleotide triphosphate hydrolases"/>
    <property type="match status" value="1"/>
</dbReference>
<dbReference type="PANTHER" id="PTHR30153:SF2">
    <property type="entry name" value="REPLICATIVE DNA HELICASE"/>
    <property type="match status" value="1"/>
</dbReference>
<sequence>MQTDTALPTRPVGEPVLLGETLPALIDDLRDAGPGGHDRPGPIPVGLADLDLLLGGGLRPGTLTVVAARPSAGASTLLTDMCRSAAIACGVPALLVSYQSPRRDIELRILAAEARVTLYTMRSGTVHDAGWTSLAQARPRLAGSPLRVAAPVDWPTPTLAAQVEHACAEHGVRLVAVDDLNHMCPLTRGDFREREVTEAAYTLRDLATRLGIAVVAAAQLDRGPQPRTDRRPNLGTDLRDSDAVAAAADTVIMLHREDAYEQESPRAGEADLIVAKHRGGPTGTVTVAFQGHYGRFIDMPPHP</sequence>
<dbReference type="InterPro" id="IPR007694">
    <property type="entry name" value="DNA_helicase_DnaB-like_C"/>
</dbReference>
<gene>
    <name evidence="2" type="ORF">FHS22_000175</name>
</gene>
<comment type="caution">
    <text evidence="2">The sequence shown here is derived from an EMBL/GenBank/DDBJ whole genome shotgun (WGS) entry which is preliminary data.</text>
</comment>
<dbReference type="GO" id="GO:0016787">
    <property type="term" value="F:hydrolase activity"/>
    <property type="evidence" value="ECO:0007669"/>
    <property type="project" value="UniProtKB-KW"/>
</dbReference>
<dbReference type="EMBL" id="JACHJJ010000001">
    <property type="protein sequence ID" value="MBB5960937.1"/>
    <property type="molecule type" value="Genomic_DNA"/>
</dbReference>
<keyword evidence="2" id="KW-0067">ATP-binding</keyword>
<dbReference type="GO" id="GO:0005829">
    <property type="term" value="C:cytosol"/>
    <property type="evidence" value="ECO:0007669"/>
    <property type="project" value="TreeGrafter"/>
</dbReference>
<name>A0A841CY73_PLAVE</name>
<dbReference type="SUPFAM" id="SSF52540">
    <property type="entry name" value="P-loop containing nucleoside triphosphate hydrolases"/>
    <property type="match status" value="1"/>
</dbReference>
<accession>A0A841CY73</accession>
<keyword evidence="2" id="KW-0347">Helicase</keyword>
<dbReference type="GO" id="GO:0003678">
    <property type="term" value="F:DNA helicase activity"/>
    <property type="evidence" value="ECO:0007669"/>
    <property type="project" value="UniProtKB-EC"/>
</dbReference>
<evidence type="ECO:0000313" key="3">
    <source>
        <dbReference type="Proteomes" id="UP000562352"/>
    </source>
</evidence>
<organism evidence="2 3">
    <name type="scientific">Planomonospora venezuelensis</name>
    <dbReference type="NCBI Taxonomy" id="1999"/>
    <lineage>
        <taxon>Bacteria</taxon>
        <taxon>Bacillati</taxon>
        <taxon>Actinomycetota</taxon>
        <taxon>Actinomycetes</taxon>
        <taxon>Streptosporangiales</taxon>
        <taxon>Streptosporangiaceae</taxon>
        <taxon>Planomonospora</taxon>
    </lineage>
</organism>
<dbReference type="GO" id="GO:0005524">
    <property type="term" value="F:ATP binding"/>
    <property type="evidence" value="ECO:0007669"/>
    <property type="project" value="InterPro"/>
</dbReference>
<keyword evidence="3" id="KW-1185">Reference proteome</keyword>
<dbReference type="AlphaFoldDB" id="A0A841CY73"/>
<proteinExistence type="predicted"/>